<accession>A0A381SW82</accession>
<dbReference type="AlphaFoldDB" id="A0A381SW82"/>
<keyword evidence="2" id="KW-0012">Acyltransferase</keyword>
<dbReference type="CDD" id="cd07989">
    <property type="entry name" value="LPLAT_AGPAT-like"/>
    <property type="match status" value="1"/>
</dbReference>
<name>A0A381SW82_9ZZZZ</name>
<reference evidence="4" key="1">
    <citation type="submission" date="2018-05" db="EMBL/GenBank/DDBJ databases">
        <authorList>
            <person name="Lanie J.A."/>
            <person name="Ng W.-L."/>
            <person name="Kazmierczak K.M."/>
            <person name="Andrzejewski T.M."/>
            <person name="Davidsen T.M."/>
            <person name="Wayne K.J."/>
            <person name="Tettelin H."/>
            <person name="Glass J.I."/>
            <person name="Rusch D."/>
            <person name="Podicherti R."/>
            <person name="Tsui H.-C.T."/>
            <person name="Winkler M.E."/>
        </authorList>
    </citation>
    <scope>NUCLEOTIDE SEQUENCE</scope>
</reference>
<dbReference type="SMART" id="SM00563">
    <property type="entry name" value="PlsC"/>
    <property type="match status" value="1"/>
</dbReference>
<evidence type="ECO:0000259" key="3">
    <source>
        <dbReference type="SMART" id="SM00563"/>
    </source>
</evidence>
<dbReference type="PANTHER" id="PTHR10434:SF11">
    <property type="entry name" value="1-ACYL-SN-GLYCEROL-3-PHOSPHATE ACYLTRANSFERASE"/>
    <property type="match status" value="1"/>
</dbReference>
<evidence type="ECO:0000256" key="1">
    <source>
        <dbReference type="ARBA" id="ARBA00022679"/>
    </source>
</evidence>
<dbReference type="InterPro" id="IPR002123">
    <property type="entry name" value="Plipid/glycerol_acylTrfase"/>
</dbReference>
<gene>
    <name evidence="4" type="ORF">METZ01_LOCUS61116</name>
</gene>
<dbReference type="SUPFAM" id="SSF69593">
    <property type="entry name" value="Glycerol-3-phosphate (1)-acyltransferase"/>
    <property type="match status" value="1"/>
</dbReference>
<evidence type="ECO:0000256" key="2">
    <source>
        <dbReference type="ARBA" id="ARBA00023315"/>
    </source>
</evidence>
<evidence type="ECO:0000313" key="4">
    <source>
        <dbReference type="EMBL" id="SVA08262.1"/>
    </source>
</evidence>
<dbReference type="GO" id="GO:0003841">
    <property type="term" value="F:1-acylglycerol-3-phosphate O-acyltransferase activity"/>
    <property type="evidence" value="ECO:0007669"/>
    <property type="project" value="TreeGrafter"/>
</dbReference>
<feature type="domain" description="Phospholipid/glycerol acyltransferase" evidence="3">
    <location>
        <begin position="46"/>
        <end position="162"/>
    </location>
</feature>
<proteinExistence type="predicted"/>
<sequence>MSEFPKAPDPVEAASLAVAQRRVALGLGILATLDAGPRPEAPDGPVIFAGNHRSMADLFMAAASFSSWGWPIRPLVAGSYFDRPGIGGLLHRLRCIPVHGTEALDIATEVMADGWSVAIMPEGRVVPEAQWAATGVGTARPGIGRLALTTGRPVVAVGASGTERLWPRGRNLPHIRPWRRFPLALRCEVLGVMEAEEPRFALQEIMAAIARCLAVSDRVTGRIT</sequence>
<keyword evidence="1" id="KW-0808">Transferase</keyword>
<dbReference type="PANTHER" id="PTHR10434">
    <property type="entry name" value="1-ACYL-SN-GLYCEROL-3-PHOSPHATE ACYLTRANSFERASE"/>
    <property type="match status" value="1"/>
</dbReference>
<dbReference type="EMBL" id="UINC01003666">
    <property type="protein sequence ID" value="SVA08262.1"/>
    <property type="molecule type" value="Genomic_DNA"/>
</dbReference>
<protein>
    <recommendedName>
        <fullName evidence="3">Phospholipid/glycerol acyltransferase domain-containing protein</fullName>
    </recommendedName>
</protein>
<dbReference type="Pfam" id="PF01553">
    <property type="entry name" value="Acyltransferase"/>
    <property type="match status" value="1"/>
</dbReference>
<organism evidence="4">
    <name type="scientific">marine metagenome</name>
    <dbReference type="NCBI Taxonomy" id="408172"/>
    <lineage>
        <taxon>unclassified sequences</taxon>
        <taxon>metagenomes</taxon>
        <taxon>ecological metagenomes</taxon>
    </lineage>
</organism>
<dbReference type="GO" id="GO:0006654">
    <property type="term" value="P:phosphatidic acid biosynthetic process"/>
    <property type="evidence" value="ECO:0007669"/>
    <property type="project" value="TreeGrafter"/>
</dbReference>